<dbReference type="Proteomes" id="UP000230790">
    <property type="component" value="Unassembled WGS sequence"/>
</dbReference>
<dbReference type="AlphaFoldDB" id="A0A2M8QEM0"/>
<comment type="caution">
    <text evidence="1">The sequence shown here is derived from an EMBL/GenBank/DDBJ whole genome shotgun (WGS) entry which is preliminary data.</text>
</comment>
<protein>
    <submittedName>
        <fullName evidence="1">Uridine phosphorylase</fullName>
    </submittedName>
</protein>
<dbReference type="EMBL" id="PGTN01000019">
    <property type="protein sequence ID" value="PJF48249.1"/>
    <property type="molecule type" value="Genomic_DNA"/>
</dbReference>
<reference evidence="1 2" key="1">
    <citation type="submission" date="2017-11" db="EMBL/GenBank/DDBJ databases">
        <title>Evolution of Phototrophy in the Chloroflexi Phylum Driven by Horizontal Gene Transfer.</title>
        <authorList>
            <person name="Ward L.M."/>
            <person name="Hemp J."/>
            <person name="Shih P.M."/>
            <person name="Mcglynn S.E."/>
            <person name="Fischer W."/>
        </authorList>
    </citation>
    <scope>NUCLEOTIDE SEQUENCE [LARGE SCALE GENOMIC DNA]</scope>
    <source>
        <strain evidence="1">JP3_7</strain>
    </source>
</reference>
<feature type="non-terminal residue" evidence="1">
    <location>
        <position position="1"/>
    </location>
</feature>
<sequence>IAQRTEAERVVLEAKAIAVENAIRVAVEAAMRFA</sequence>
<name>A0A2M8QEM0_9CHLR</name>
<proteinExistence type="predicted"/>
<evidence type="ECO:0000313" key="1">
    <source>
        <dbReference type="EMBL" id="PJF48249.1"/>
    </source>
</evidence>
<accession>A0A2M8QEM0</accession>
<organism evidence="1 2">
    <name type="scientific">Candidatus Thermofonsia Clade 3 bacterium</name>
    <dbReference type="NCBI Taxonomy" id="2364212"/>
    <lineage>
        <taxon>Bacteria</taxon>
        <taxon>Bacillati</taxon>
        <taxon>Chloroflexota</taxon>
        <taxon>Candidatus Thermofontia</taxon>
        <taxon>Candidatus Thermofonsia Clade 3</taxon>
    </lineage>
</organism>
<evidence type="ECO:0000313" key="2">
    <source>
        <dbReference type="Proteomes" id="UP000230790"/>
    </source>
</evidence>
<gene>
    <name evidence="1" type="ORF">CUN48_04310</name>
</gene>